<reference evidence="12" key="1">
    <citation type="submission" date="2019-10" db="EMBL/GenBank/DDBJ databases">
        <title>Metagenomic sequencing of thiosulfate-disproportionating enrichment culture.</title>
        <authorList>
            <person name="Umezawa K."/>
            <person name="Kojima H."/>
            <person name="Fukui M."/>
        </authorList>
    </citation>
    <scope>NUCLEOTIDE SEQUENCE</scope>
    <source>
        <strain evidence="12">45J</strain>
    </source>
</reference>
<evidence type="ECO:0000256" key="7">
    <source>
        <dbReference type="ARBA" id="ARBA00022806"/>
    </source>
</evidence>
<evidence type="ECO:0000256" key="3">
    <source>
        <dbReference type="ARBA" id="ARBA00022722"/>
    </source>
</evidence>
<dbReference type="GO" id="GO:0005829">
    <property type="term" value="C:cytosol"/>
    <property type="evidence" value="ECO:0007669"/>
    <property type="project" value="TreeGrafter"/>
</dbReference>
<dbReference type="Gene3D" id="1.10.3210.30">
    <property type="match status" value="1"/>
</dbReference>
<evidence type="ECO:0000313" key="12">
    <source>
        <dbReference type="EMBL" id="GER94079.1"/>
    </source>
</evidence>
<keyword evidence="4" id="KW-0479">Metal-binding</keyword>
<dbReference type="InterPro" id="IPR014001">
    <property type="entry name" value="Helicase_ATP-bd"/>
</dbReference>
<evidence type="ECO:0000256" key="9">
    <source>
        <dbReference type="ARBA" id="ARBA00023118"/>
    </source>
</evidence>
<keyword evidence="9" id="KW-0051">Antiviral defense</keyword>
<comment type="similarity">
    <text evidence="1">In the N-terminal section; belongs to the CRISPR-associated nuclease Cas3-HD family.</text>
</comment>
<name>A0A5J4L7E7_9ZZZZ</name>
<dbReference type="NCBIfam" id="TIGR01596">
    <property type="entry name" value="cas3_HD"/>
    <property type="match status" value="1"/>
</dbReference>
<evidence type="ECO:0000256" key="5">
    <source>
        <dbReference type="ARBA" id="ARBA00022741"/>
    </source>
</evidence>
<evidence type="ECO:0000259" key="11">
    <source>
        <dbReference type="PROSITE" id="PS51643"/>
    </source>
</evidence>
<dbReference type="InterPro" id="IPR011545">
    <property type="entry name" value="DEAD/DEAH_box_helicase_dom"/>
</dbReference>
<evidence type="ECO:0000256" key="1">
    <source>
        <dbReference type="ARBA" id="ARBA00006847"/>
    </source>
</evidence>
<keyword evidence="12" id="KW-0255">Endonuclease</keyword>
<accession>A0A5J4L7E7</accession>
<dbReference type="SMART" id="SM00490">
    <property type="entry name" value="HELICc"/>
    <property type="match status" value="1"/>
</dbReference>
<dbReference type="GO" id="GO:0016787">
    <property type="term" value="F:hydrolase activity"/>
    <property type="evidence" value="ECO:0007669"/>
    <property type="project" value="UniProtKB-KW"/>
</dbReference>
<dbReference type="Pfam" id="PF18019">
    <property type="entry name" value="Cas3_HD"/>
    <property type="match status" value="1"/>
</dbReference>
<dbReference type="InterPro" id="IPR006474">
    <property type="entry name" value="Helicase_Cas3_CRISPR-ass_core"/>
</dbReference>
<feature type="domain" description="Helicase ATP-binding" evidence="10">
    <location>
        <begin position="276"/>
        <end position="455"/>
    </location>
</feature>
<evidence type="ECO:0000256" key="2">
    <source>
        <dbReference type="ARBA" id="ARBA00009046"/>
    </source>
</evidence>
<comment type="similarity">
    <text evidence="2">In the central section; belongs to the CRISPR-associated helicase Cas3 family.</text>
</comment>
<dbReference type="PROSITE" id="PS51643">
    <property type="entry name" value="HD_CAS3"/>
    <property type="match status" value="1"/>
</dbReference>
<dbReference type="GO" id="GO:0005524">
    <property type="term" value="F:ATP binding"/>
    <property type="evidence" value="ECO:0007669"/>
    <property type="project" value="UniProtKB-KW"/>
</dbReference>
<keyword evidence="5" id="KW-0547">Nucleotide-binding</keyword>
<gene>
    <name evidence="12" type="ORF">A45J_1837</name>
</gene>
<dbReference type="PROSITE" id="PS51192">
    <property type="entry name" value="HELICASE_ATP_BIND_1"/>
    <property type="match status" value="1"/>
</dbReference>
<dbReference type="Pfam" id="PF22590">
    <property type="entry name" value="Cas3-like_C_2"/>
    <property type="match status" value="1"/>
</dbReference>
<dbReference type="GO" id="GO:0051607">
    <property type="term" value="P:defense response to virus"/>
    <property type="evidence" value="ECO:0007669"/>
    <property type="project" value="UniProtKB-KW"/>
</dbReference>
<dbReference type="PANTHER" id="PTHR47959:SF16">
    <property type="entry name" value="CRISPR-ASSOCIATED NUCLEASE_HELICASE CAS3-RELATED"/>
    <property type="match status" value="1"/>
</dbReference>
<organism evidence="12">
    <name type="scientific">hot springs metagenome</name>
    <dbReference type="NCBI Taxonomy" id="433727"/>
    <lineage>
        <taxon>unclassified sequences</taxon>
        <taxon>metagenomes</taxon>
        <taxon>ecological metagenomes</taxon>
    </lineage>
</organism>
<dbReference type="CDD" id="cd09641">
    <property type="entry name" value="Cas3''_I"/>
    <property type="match status" value="1"/>
</dbReference>
<evidence type="ECO:0000256" key="4">
    <source>
        <dbReference type="ARBA" id="ARBA00022723"/>
    </source>
</evidence>
<dbReference type="InterPro" id="IPR050079">
    <property type="entry name" value="DEAD_box_RNA_helicase"/>
</dbReference>
<dbReference type="InterPro" id="IPR001650">
    <property type="entry name" value="Helicase_C-like"/>
</dbReference>
<keyword evidence="6" id="KW-0378">Hydrolase</keyword>
<dbReference type="InterPro" id="IPR054712">
    <property type="entry name" value="Cas3-like_dom"/>
</dbReference>
<evidence type="ECO:0000256" key="6">
    <source>
        <dbReference type="ARBA" id="ARBA00022801"/>
    </source>
</evidence>
<keyword evidence="8" id="KW-0067">ATP-binding</keyword>
<dbReference type="InterPro" id="IPR027417">
    <property type="entry name" value="P-loop_NTPase"/>
</dbReference>
<dbReference type="PANTHER" id="PTHR47959">
    <property type="entry name" value="ATP-DEPENDENT RNA HELICASE RHLE-RELATED"/>
    <property type="match status" value="1"/>
</dbReference>
<protein>
    <submittedName>
        <fullName evidence="12">CRISPR-associated helicase/endonuclease Cas3</fullName>
    </submittedName>
</protein>
<dbReference type="AlphaFoldDB" id="A0A5J4L7E7"/>
<dbReference type="Pfam" id="PF00270">
    <property type="entry name" value="DEAD"/>
    <property type="match status" value="1"/>
</dbReference>
<dbReference type="GO" id="GO:0046872">
    <property type="term" value="F:metal ion binding"/>
    <property type="evidence" value="ECO:0007669"/>
    <property type="project" value="UniProtKB-KW"/>
</dbReference>
<dbReference type="Gene3D" id="3.40.50.300">
    <property type="entry name" value="P-loop containing nucleotide triphosphate hydrolases"/>
    <property type="match status" value="2"/>
</dbReference>
<dbReference type="InterPro" id="IPR038257">
    <property type="entry name" value="CRISPR-assoc_Cas3_HD_sf"/>
</dbReference>
<dbReference type="GO" id="GO:0003676">
    <property type="term" value="F:nucleic acid binding"/>
    <property type="evidence" value="ECO:0007669"/>
    <property type="project" value="InterPro"/>
</dbReference>
<evidence type="ECO:0000259" key="10">
    <source>
        <dbReference type="PROSITE" id="PS51192"/>
    </source>
</evidence>
<feature type="domain" description="HD Cas3-type" evidence="11">
    <location>
        <begin position="12"/>
        <end position="226"/>
    </location>
</feature>
<sequence>MQEILAKSKAFESKGLITLKEHTRGLLEQLEKFKNILNNQAIDYELLRLAIFAHDIGKVSPAFQISVGNWDYLPKVSFPDVPHSLFSLLWIDKQKLAANLSDKHDLKILLSAVAFHHWRDNFHNIILGNDHTFIRAVEQILQNKELKTKLLENLKGHFNSKDFEMYFDILDFDEDIALTIREGTDLFPYIDPPYYSYFLPQRMSLDEEYKKKWVYTVGLLMRTDHFTSFIQEEELLEEIEKPLPEYSIVENNLKDSLSKKLNKAAIEDKEIWQINDTKGKRDNNLILIAPTGSGKTEFAYLWGAGNKLFITLPLRSAVNAIYERSKNIFGQENVGLIHSDADVYLYEKSLNHECERFRVLDLARHLSLPVLVSTGDQIFPSALKYPGYEKIYSTLGYSRLVIDEVQAYDPRAAAIIVKLIEDIVKLGGRFLLMTATLPSFVRQQIENRIGENNFEVIDKYKDYEGIQKHKIEICEDDITKRINEIMNKAKEGNRVLVILNTVETAQKIYEEIAKINKDNIYLKLLHSRFTFNDRKSLEDEIVGTEDKQGTFANPKPDSEHEGKILVATQVVEASLNIDADILYTELAPIDSLVQRMGRVLRRIRDKETYKKYLDAKEPSVSNIIIFYQKPGDTAKLSSGAGSVYQNDLLAFSLALLFRGAKPELISDTKIDELKKIYWREEKEKKGKSKAKVKDALKGFLEDLFEAVGTVQSTQTKGRGKNKNNETRKTLIFPVFETDKKILVENLYDLLPLKAAYLQRFYETLEILDAGYMSDRKQEALKIFREIYTAPAIPISEKDKFKEDLEDYLERAMKEMNYTSFKALVLSKYIVNVDAREYLKSHGISLSSATQWIYELGIQDEKKLKKIKKWLADIYVVECDYNTKIGILSERSKYSDNFL</sequence>
<dbReference type="EMBL" id="BLAB01000001">
    <property type="protein sequence ID" value="GER94079.1"/>
    <property type="molecule type" value="Genomic_DNA"/>
</dbReference>
<comment type="caution">
    <text evidence="12">The sequence shown here is derived from an EMBL/GenBank/DDBJ whole genome shotgun (WGS) entry which is preliminary data.</text>
</comment>
<keyword evidence="3" id="KW-0540">Nuclease</keyword>
<keyword evidence="7" id="KW-0347">Helicase</keyword>
<evidence type="ECO:0000256" key="8">
    <source>
        <dbReference type="ARBA" id="ARBA00022840"/>
    </source>
</evidence>
<dbReference type="GO" id="GO:0003724">
    <property type="term" value="F:RNA helicase activity"/>
    <property type="evidence" value="ECO:0007669"/>
    <property type="project" value="TreeGrafter"/>
</dbReference>
<dbReference type="SMART" id="SM00487">
    <property type="entry name" value="DEXDc"/>
    <property type="match status" value="1"/>
</dbReference>
<proteinExistence type="inferred from homology"/>
<dbReference type="SUPFAM" id="SSF52540">
    <property type="entry name" value="P-loop containing nucleoside triphosphate hydrolases"/>
    <property type="match status" value="1"/>
</dbReference>
<dbReference type="GO" id="GO:0004519">
    <property type="term" value="F:endonuclease activity"/>
    <property type="evidence" value="ECO:0007669"/>
    <property type="project" value="UniProtKB-KW"/>
</dbReference>
<dbReference type="InterPro" id="IPR006483">
    <property type="entry name" value="CRISPR-assoc_Cas3_HD"/>
</dbReference>
<dbReference type="NCBIfam" id="TIGR01587">
    <property type="entry name" value="cas3_core"/>
    <property type="match status" value="1"/>
</dbReference>